<proteinExistence type="predicted"/>
<organism evidence="8 9">
    <name type="scientific">Capsicum baccatum</name>
    <name type="common">Peruvian pepper</name>
    <dbReference type="NCBI Taxonomy" id="33114"/>
    <lineage>
        <taxon>Eukaryota</taxon>
        <taxon>Viridiplantae</taxon>
        <taxon>Streptophyta</taxon>
        <taxon>Embryophyta</taxon>
        <taxon>Tracheophyta</taxon>
        <taxon>Spermatophyta</taxon>
        <taxon>Magnoliopsida</taxon>
        <taxon>eudicotyledons</taxon>
        <taxon>Gunneridae</taxon>
        <taxon>Pentapetalae</taxon>
        <taxon>asterids</taxon>
        <taxon>lamiids</taxon>
        <taxon>Solanales</taxon>
        <taxon>Solanaceae</taxon>
        <taxon>Solanoideae</taxon>
        <taxon>Capsiceae</taxon>
        <taxon>Capsicum</taxon>
    </lineage>
</organism>
<gene>
    <name evidence="8" type="ORF">CQW23_06787</name>
</gene>
<reference evidence="9" key="2">
    <citation type="journal article" date="2017" name="J. Anim. Genet.">
        <title>Multiple reference genome sequences of hot pepper reveal the massive evolution of plant disease resistance genes by retroduplication.</title>
        <authorList>
            <person name="Kim S."/>
            <person name="Park J."/>
            <person name="Yeom S.-I."/>
            <person name="Kim Y.-M."/>
            <person name="Seo E."/>
            <person name="Kim K.-T."/>
            <person name="Kim M.-S."/>
            <person name="Lee J.M."/>
            <person name="Cheong K."/>
            <person name="Shin H.-S."/>
            <person name="Kim S.-B."/>
            <person name="Han K."/>
            <person name="Lee J."/>
            <person name="Park M."/>
            <person name="Lee H.-A."/>
            <person name="Lee H.-Y."/>
            <person name="Lee Y."/>
            <person name="Oh S."/>
            <person name="Lee J.H."/>
            <person name="Choi E."/>
            <person name="Choi E."/>
            <person name="Lee S.E."/>
            <person name="Jeon J."/>
            <person name="Kim H."/>
            <person name="Choi G."/>
            <person name="Song H."/>
            <person name="Lee J."/>
            <person name="Lee S.-C."/>
            <person name="Kwon J.-K."/>
            <person name="Lee H.-Y."/>
            <person name="Koo N."/>
            <person name="Hong Y."/>
            <person name="Kim R.W."/>
            <person name="Kang W.-H."/>
            <person name="Huh J.H."/>
            <person name="Kang B.-C."/>
            <person name="Yang T.-J."/>
            <person name="Lee Y.-H."/>
            <person name="Bennetzen J.L."/>
            <person name="Choi D."/>
        </authorList>
    </citation>
    <scope>NUCLEOTIDE SEQUENCE [LARGE SCALE GENOMIC DNA]</scope>
    <source>
        <strain evidence="9">cv. PBC81</strain>
    </source>
</reference>
<evidence type="ECO:0000313" key="8">
    <source>
        <dbReference type="EMBL" id="PHT52325.1"/>
    </source>
</evidence>
<feature type="compositionally biased region" description="Basic and acidic residues" evidence="6">
    <location>
        <begin position="299"/>
        <end position="310"/>
    </location>
</feature>
<comment type="caution">
    <text evidence="8">The sequence shown here is derived from an EMBL/GenBank/DDBJ whole genome shotgun (WGS) entry which is preliminary data.</text>
</comment>
<feature type="compositionally biased region" description="Basic and acidic residues" evidence="6">
    <location>
        <begin position="135"/>
        <end position="167"/>
    </location>
</feature>
<feature type="region of interest" description="Disordered" evidence="6">
    <location>
        <begin position="56"/>
        <end position="255"/>
    </location>
</feature>
<dbReference type="EMBL" id="MLFT02000003">
    <property type="protein sequence ID" value="PHT52325.1"/>
    <property type="molecule type" value="Genomic_DNA"/>
</dbReference>
<evidence type="ECO:0000256" key="6">
    <source>
        <dbReference type="SAM" id="MobiDB-lite"/>
    </source>
</evidence>
<feature type="domain" description="MBD" evidence="7">
    <location>
        <begin position="7"/>
        <end position="77"/>
    </location>
</feature>
<comment type="subcellular location">
    <subcellularLocation>
        <location evidence="1">Nucleus</location>
    </subcellularLocation>
</comment>
<keyword evidence="9" id="KW-1185">Reference proteome</keyword>
<evidence type="ECO:0000256" key="4">
    <source>
        <dbReference type="ARBA" id="ARBA00023163"/>
    </source>
</evidence>
<evidence type="ECO:0000313" key="9">
    <source>
        <dbReference type="Proteomes" id="UP000224567"/>
    </source>
</evidence>
<evidence type="ECO:0000256" key="1">
    <source>
        <dbReference type="ARBA" id="ARBA00004123"/>
    </source>
</evidence>
<feature type="compositionally biased region" description="Basic and acidic residues" evidence="6">
    <location>
        <begin position="117"/>
        <end position="128"/>
    </location>
</feature>
<dbReference type="InterPro" id="IPR016177">
    <property type="entry name" value="DNA-bd_dom_sf"/>
</dbReference>
<dbReference type="Gene3D" id="3.30.890.10">
    <property type="entry name" value="Methyl-cpg-binding Protein 2, Chain A"/>
    <property type="match status" value="1"/>
</dbReference>
<reference evidence="8 9" key="1">
    <citation type="journal article" date="2017" name="Genome Biol.">
        <title>New reference genome sequences of hot pepper reveal the massive evolution of plant disease-resistance genes by retroduplication.</title>
        <authorList>
            <person name="Kim S."/>
            <person name="Park J."/>
            <person name="Yeom S.I."/>
            <person name="Kim Y.M."/>
            <person name="Seo E."/>
            <person name="Kim K.T."/>
            <person name="Kim M.S."/>
            <person name="Lee J.M."/>
            <person name="Cheong K."/>
            <person name="Shin H.S."/>
            <person name="Kim S.B."/>
            <person name="Han K."/>
            <person name="Lee J."/>
            <person name="Park M."/>
            <person name="Lee H.A."/>
            <person name="Lee H.Y."/>
            <person name="Lee Y."/>
            <person name="Oh S."/>
            <person name="Lee J.H."/>
            <person name="Choi E."/>
            <person name="Choi E."/>
            <person name="Lee S.E."/>
            <person name="Jeon J."/>
            <person name="Kim H."/>
            <person name="Choi G."/>
            <person name="Song H."/>
            <person name="Lee J."/>
            <person name="Lee S.C."/>
            <person name="Kwon J.K."/>
            <person name="Lee H.Y."/>
            <person name="Koo N."/>
            <person name="Hong Y."/>
            <person name="Kim R.W."/>
            <person name="Kang W.H."/>
            <person name="Huh J.H."/>
            <person name="Kang B.C."/>
            <person name="Yang T.J."/>
            <person name="Lee Y.H."/>
            <person name="Bennetzen J.L."/>
            <person name="Choi D."/>
        </authorList>
    </citation>
    <scope>NUCLEOTIDE SEQUENCE [LARGE SCALE GENOMIC DNA]</scope>
    <source>
        <strain evidence="9">cv. PBC81</strain>
    </source>
</reference>
<evidence type="ECO:0000259" key="7">
    <source>
        <dbReference type="PROSITE" id="PS50982"/>
    </source>
</evidence>
<feature type="compositionally biased region" description="Polar residues" evidence="6">
    <location>
        <begin position="369"/>
        <end position="379"/>
    </location>
</feature>
<feature type="compositionally biased region" description="Basic and acidic residues" evidence="6">
    <location>
        <begin position="269"/>
        <end position="279"/>
    </location>
</feature>
<name>A0A2G2X4A8_CAPBA</name>
<evidence type="ECO:0000256" key="5">
    <source>
        <dbReference type="ARBA" id="ARBA00023242"/>
    </source>
</evidence>
<feature type="compositionally biased region" description="Basic and acidic residues" evidence="6">
    <location>
        <begin position="77"/>
        <end position="88"/>
    </location>
</feature>
<keyword evidence="2" id="KW-0805">Transcription regulation</keyword>
<dbReference type="GO" id="GO:0005634">
    <property type="term" value="C:nucleus"/>
    <property type="evidence" value="ECO:0007669"/>
    <property type="project" value="UniProtKB-SubCell"/>
</dbReference>
<accession>A0A2G2X4A8</accession>
<feature type="compositionally biased region" description="Basic and acidic residues" evidence="6">
    <location>
        <begin position="320"/>
        <end position="340"/>
    </location>
</feature>
<dbReference type="AlphaFoldDB" id="A0A2G2X4A8"/>
<dbReference type="PROSITE" id="PS50982">
    <property type="entry name" value="MBD"/>
    <property type="match status" value="1"/>
</dbReference>
<evidence type="ECO:0000256" key="2">
    <source>
        <dbReference type="ARBA" id="ARBA00023015"/>
    </source>
</evidence>
<keyword evidence="5" id="KW-0539">Nucleus</keyword>
<dbReference type="PANTHER" id="PTHR33729:SF6">
    <property type="entry name" value="METHYL-CPG-BINDING DOMAIN-CONTAINING PROTEIN 11"/>
    <property type="match status" value="1"/>
</dbReference>
<dbReference type="PANTHER" id="PTHR33729">
    <property type="entry name" value="METHYL-CPG BINDING DOMAIN CONTAINING PROTEIN, EXPRESSED"/>
    <property type="match status" value="1"/>
</dbReference>
<dbReference type="STRING" id="33114.A0A2G2X4A8"/>
<dbReference type="GO" id="GO:0003677">
    <property type="term" value="F:DNA binding"/>
    <property type="evidence" value="ECO:0007669"/>
    <property type="project" value="UniProtKB-KW"/>
</dbReference>
<feature type="region of interest" description="Disordered" evidence="6">
    <location>
        <begin position="285"/>
        <end position="379"/>
    </location>
</feature>
<keyword evidence="4" id="KW-0804">Transcription</keyword>
<dbReference type="SUPFAM" id="SSF54171">
    <property type="entry name" value="DNA-binding domain"/>
    <property type="match status" value="1"/>
</dbReference>
<dbReference type="InterPro" id="IPR001739">
    <property type="entry name" value="Methyl_CpG_DNA-bd"/>
</dbReference>
<protein>
    <submittedName>
        <fullName evidence="8">Methyl-CpG-binding domain-containing protein 11</fullName>
    </submittedName>
</protein>
<dbReference type="OrthoDB" id="1435582at2759"/>
<feature type="compositionally biased region" description="Basic and acidic residues" evidence="6">
    <location>
        <begin position="238"/>
        <end position="255"/>
    </location>
</feature>
<evidence type="ECO:0000256" key="3">
    <source>
        <dbReference type="ARBA" id="ARBA00023125"/>
    </source>
</evidence>
<dbReference type="InterPro" id="IPR039622">
    <property type="entry name" value="MBD10/11"/>
</dbReference>
<keyword evidence="3" id="KW-0238">DNA-binding</keyword>
<dbReference type="Pfam" id="PF01429">
    <property type="entry name" value="MBD"/>
    <property type="match status" value="1"/>
</dbReference>
<dbReference type="Proteomes" id="UP000224567">
    <property type="component" value="Unassembled WGS sequence"/>
</dbReference>
<feature type="region of interest" description="Disordered" evidence="6">
    <location>
        <begin position="260"/>
        <end position="279"/>
    </location>
</feature>
<sequence length="379" mass="41561">MAKSVEENEVISMELPAPPGWNKKLLPKRGGIPKKNAIIFTAPTGEQITTKRQLEQYVRSHPGGPSIAEFDWGTGDSPRRSPRIEKKKATQSPAKSEPAKKRSRKSSASKTDTAVLEAEKDIEPKEEVNVDGESEAEKKEEAEATEKDVQKKDEMQSSENDLVKENLDADGQNADDNVQDSPSEDAQVEKDVEMADNVVHTDNVEEAPVDKTADGPEEEDVRVEEVESLPTEEVQVVHPDHAEEVPADKAVDGEATKINEEDVLQVQEPENKRTEEAQFEKDMKLADNIGHPNDVDEAAADKAAEEKDVQVEEVESIPTEAEKLDPSAAEEKKDQAEVEQKAAAATKSTDDQDDLTNIDIINVEGELTDSGSNANEARP</sequence>